<keyword evidence="6 7" id="KW-0472">Membrane</keyword>
<feature type="domain" description="Mechanosensitive ion channel transmembrane helices 2/3" evidence="10">
    <location>
        <begin position="118"/>
        <end position="155"/>
    </location>
</feature>
<dbReference type="Proteomes" id="UP000294558">
    <property type="component" value="Unassembled WGS sequence"/>
</dbReference>
<dbReference type="InterPro" id="IPR045276">
    <property type="entry name" value="YbiO_bact"/>
</dbReference>
<dbReference type="Gene3D" id="3.30.70.100">
    <property type="match status" value="1"/>
</dbReference>
<keyword evidence="12" id="KW-1185">Reference proteome</keyword>
<dbReference type="PANTHER" id="PTHR30460">
    <property type="entry name" value="MODERATE CONDUCTANCE MECHANOSENSITIVE CHANNEL YBIO"/>
    <property type="match status" value="1"/>
</dbReference>
<evidence type="ECO:0000256" key="4">
    <source>
        <dbReference type="ARBA" id="ARBA00022692"/>
    </source>
</evidence>
<dbReference type="GO" id="GO:0005886">
    <property type="term" value="C:plasma membrane"/>
    <property type="evidence" value="ECO:0007669"/>
    <property type="project" value="UniProtKB-SubCell"/>
</dbReference>
<evidence type="ECO:0000256" key="2">
    <source>
        <dbReference type="ARBA" id="ARBA00008017"/>
    </source>
</evidence>
<evidence type="ECO:0000259" key="9">
    <source>
        <dbReference type="Pfam" id="PF21082"/>
    </source>
</evidence>
<feature type="transmembrane region" description="Helical" evidence="7">
    <location>
        <begin position="108"/>
        <end position="130"/>
    </location>
</feature>
<dbReference type="InterPro" id="IPR011014">
    <property type="entry name" value="MscS_channel_TM-2"/>
</dbReference>
<dbReference type="InterPro" id="IPR049142">
    <property type="entry name" value="MS_channel_1st"/>
</dbReference>
<dbReference type="InterPro" id="IPR023408">
    <property type="entry name" value="MscS_beta-dom_sf"/>
</dbReference>
<evidence type="ECO:0000259" key="10">
    <source>
        <dbReference type="Pfam" id="PF21088"/>
    </source>
</evidence>
<comment type="caution">
    <text evidence="11">The sequence shown here is derived from an EMBL/GenBank/DDBJ whole genome shotgun (WGS) entry which is preliminary data.</text>
</comment>
<evidence type="ECO:0000256" key="3">
    <source>
        <dbReference type="ARBA" id="ARBA00022475"/>
    </source>
</evidence>
<dbReference type="InterPro" id="IPR006685">
    <property type="entry name" value="MscS_channel_2nd"/>
</dbReference>
<feature type="transmembrane region" description="Helical" evidence="7">
    <location>
        <begin position="136"/>
        <end position="158"/>
    </location>
</feature>
<evidence type="ECO:0000256" key="1">
    <source>
        <dbReference type="ARBA" id="ARBA00004651"/>
    </source>
</evidence>
<dbReference type="Pfam" id="PF21082">
    <property type="entry name" value="MS_channel_3rd"/>
    <property type="match status" value="1"/>
</dbReference>
<dbReference type="Pfam" id="PF00924">
    <property type="entry name" value="MS_channel_2nd"/>
    <property type="match status" value="1"/>
</dbReference>
<organism evidence="11 12">
    <name type="scientific">Ilumatobacter fluminis</name>
    <dbReference type="NCBI Taxonomy" id="467091"/>
    <lineage>
        <taxon>Bacteria</taxon>
        <taxon>Bacillati</taxon>
        <taxon>Actinomycetota</taxon>
        <taxon>Acidimicrobiia</taxon>
        <taxon>Acidimicrobiales</taxon>
        <taxon>Ilumatobacteraceae</taxon>
        <taxon>Ilumatobacter</taxon>
    </lineage>
</organism>
<reference evidence="11 12" key="1">
    <citation type="submission" date="2019-03" db="EMBL/GenBank/DDBJ databases">
        <title>Sequencing the genomes of 1000 actinobacteria strains.</title>
        <authorList>
            <person name="Klenk H.-P."/>
        </authorList>
    </citation>
    <scope>NUCLEOTIDE SEQUENCE [LARGE SCALE GENOMIC DNA]</scope>
    <source>
        <strain evidence="11 12">DSM 18936</strain>
    </source>
</reference>
<feature type="domain" description="Mechanosensitive ion channel MscS C-terminal" evidence="9">
    <location>
        <begin position="228"/>
        <end position="314"/>
    </location>
</feature>
<evidence type="ECO:0000259" key="8">
    <source>
        <dbReference type="Pfam" id="PF00924"/>
    </source>
</evidence>
<name>A0A4R7HYH1_9ACTN</name>
<evidence type="ECO:0000313" key="12">
    <source>
        <dbReference type="Proteomes" id="UP000294558"/>
    </source>
</evidence>
<evidence type="ECO:0000256" key="5">
    <source>
        <dbReference type="ARBA" id="ARBA00022989"/>
    </source>
</evidence>
<dbReference type="PANTHER" id="PTHR30460:SF0">
    <property type="entry name" value="MODERATE CONDUCTANCE MECHANOSENSITIVE CHANNEL YBIO"/>
    <property type="match status" value="1"/>
</dbReference>
<dbReference type="InterPro" id="IPR010920">
    <property type="entry name" value="LSM_dom_sf"/>
</dbReference>
<gene>
    <name evidence="11" type="ORF">BDK89_1856</name>
</gene>
<dbReference type="SUPFAM" id="SSF82689">
    <property type="entry name" value="Mechanosensitive channel protein MscS (YggB), C-terminal domain"/>
    <property type="match status" value="1"/>
</dbReference>
<accession>A0A4R7HYH1</accession>
<evidence type="ECO:0000256" key="7">
    <source>
        <dbReference type="SAM" id="Phobius"/>
    </source>
</evidence>
<keyword evidence="4 7" id="KW-0812">Transmembrane</keyword>
<feature type="domain" description="Mechanosensitive ion channel MscS" evidence="8">
    <location>
        <begin position="157"/>
        <end position="219"/>
    </location>
</feature>
<dbReference type="RefSeq" id="WP_166657478.1">
    <property type="nucleotide sequence ID" value="NZ_SOAU01000001.1"/>
</dbReference>
<dbReference type="FunFam" id="2.30.30.60:FF:000001">
    <property type="entry name" value="MscS Mechanosensitive ion channel"/>
    <property type="match status" value="1"/>
</dbReference>
<evidence type="ECO:0000313" key="11">
    <source>
        <dbReference type="EMBL" id="TDT16272.1"/>
    </source>
</evidence>
<dbReference type="GO" id="GO:0008381">
    <property type="term" value="F:mechanosensitive monoatomic ion channel activity"/>
    <property type="evidence" value="ECO:0007669"/>
    <property type="project" value="InterPro"/>
</dbReference>
<dbReference type="Gene3D" id="1.10.287.1260">
    <property type="match status" value="1"/>
</dbReference>
<dbReference type="SUPFAM" id="SSF82861">
    <property type="entry name" value="Mechanosensitive channel protein MscS (YggB), transmembrane region"/>
    <property type="match status" value="1"/>
</dbReference>
<dbReference type="InterPro" id="IPR011066">
    <property type="entry name" value="MscS_channel_C_sf"/>
</dbReference>
<dbReference type="Pfam" id="PF21088">
    <property type="entry name" value="MS_channel_1st"/>
    <property type="match status" value="1"/>
</dbReference>
<evidence type="ECO:0000256" key="6">
    <source>
        <dbReference type="ARBA" id="ARBA00023136"/>
    </source>
</evidence>
<keyword evidence="3" id="KW-1003">Cell membrane</keyword>
<protein>
    <submittedName>
        <fullName evidence="11">Small conductance mechanosensitive channel</fullName>
    </submittedName>
</protein>
<dbReference type="InterPro" id="IPR049278">
    <property type="entry name" value="MS_channel_C"/>
</dbReference>
<keyword evidence="5 7" id="KW-1133">Transmembrane helix</keyword>
<comment type="similarity">
    <text evidence="2">Belongs to the MscS (TC 1.A.23) family.</text>
</comment>
<proteinExistence type="inferred from homology"/>
<sequence length="335" mass="36533">MEFVRAVDEECWERGGNLCTWVYERTGENETAANFASWFVDRPLRIILILTIAFIATRLTKRWIKGLVAGVIAPKSTPTQKLEKLGIDVPSQIAAQPSARKASRAESISTLLTSTAVVIIWTITVLIILGEFGVDLAPLIAGAGIAGVALGFGAQQLVKDCISGLFMLLEDQYGIGDVIDLGEATGTVENVSLRTTVLRGVDGTVWHVPNGVVQRVGNLSQLWSVALVDVDVAYDTDLDRARELLERAANNVCERDEHVSQIIQAPRVLGVEALAADGITIRVITRVEPGAQWEIQREMREEIKNVFDADGIEIPFPQRTVWMRADEAAATTSEG</sequence>
<dbReference type="SUPFAM" id="SSF50182">
    <property type="entry name" value="Sm-like ribonucleoproteins"/>
    <property type="match status" value="1"/>
</dbReference>
<comment type="subcellular location">
    <subcellularLocation>
        <location evidence="1">Cell membrane</location>
        <topology evidence="1">Multi-pass membrane protein</topology>
    </subcellularLocation>
</comment>
<dbReference type="AlphaFoldDB" id="A0A4R7HYH1"/>
<dbReference type="Gene3D" id="2.30.30.60">
    <property type="match status" value="1"/>
</dbReference>
<dbReference type="EMBL" id="SOAU01000001">
    <property type="protein sequence ID" value="TDT16272.1"/>
    <property type="molecule type" value="Genomic_DNA"/>
</dbReference>